<name>A0ABQ1JRC2_9FLAO</name>
<dbReference type="EMBL" id="BMJE01000003">
    <property type="protein sequence ID" value="GGB73461.1"/>
    <property type="molecule type" value="Genomic_DNA"/>
</dbReference>
<organism evidence="1 2">
    <name type="scientific">Flavobacterium suaedae</name>
    <dbReference type="NCBI Taxonomy" id="1767027"/>
    <lineage>
        <taxon>Bacteria</taxon>
        <taxon>Pseudomonadati</taxon>
        <taxon>Bacteroidota</taxon>
        <taxon>Flavobacteriia</taxon>
        <taxon>Flavobacteriales</taxon>
        <taxon>Flavobacteriaceae</taxon>
        <taxon>Flavobacterium</taxon>
    </lineage>
</organism>
<sequence length="125" mass="15256">MEKQHQLLSQYIFYEEETFEEFLQRYEGYGKALYFEIKRKLPHIYKHLTFLKAVDRKPNYYWTIDTEDSYCIFDDGNKTVCMALDYYGVICIWNYDGIRYETGDWDEELEEKAVAKAIDYIEKNF</sequence>
<dbReference type="RefSeq" id="WP_188620328.1">
    <property type="nucleotide sequence ID" value="NZ_BMJE01000003.1"/>
</dbReference>
<accession>A0ABQ1JRC2</accession>
<proteinExistence type="predicted"/>
<gene>
    <name evidence="1" type="ORF">GCM10007424_11720</name>
</gene>
<keyword evidence="2" id="KW-1185">Reference proteome</keyword>
<comment type="caution">
    <text evidence="1">The sequence shown here is derived from an EMBL/GenBank/DDBJ whole genome shotgun (WGS) entry which is preliminary data.</text>
</comment>
<protein>
    <recommendedName>
        <fullName evidence="3">SMI1/KNR4 family protein</fullName>
    </recommendedName>
</protein>
<evidence type="ECO:0000313" key="1">
    <source>
        <dbReference type="EMBL" id="GGB73461.1"/>
    </source>
</evidence>
<reference evidence="2" key="1">
    <citation type="journal article" date="2019" name="Int. J. Syst. Evol. Microbiol.">
        <title>The Global Catalogue of Microorganisms (GCM) 10K type strain sequencing project: providing services to taxonomists for standard genome sequencing and annotation.</title>
        <authorList>
            <consortium name="The Broad Institute Genomics Platform"/>
            <consortium name="The Broad Institute Genome Sequencing Center for Infectious Disease"/>
            <person name="Wu L."/>
            <person name="Ma J."/>
        </authorList>
    </citation>
    <scope>NUCLEOTIDE SEQUENCE [LARGE SCALE GENOMIC DNA]</scope>
    <source>
        <strain evidence="2">CGMCC 1.15461</strain>
    </source>
</reference>
<evidence type="ECO:0000313" key="2">
    <source>
        <dbReference type="Proteomes" id="UP000615760"/>
    </source>
</evidence>
<dbReference type="Proteomes" id="UP000615760">
    <property type="component" value="Unassembled WGS sequence"/>
</dbReference>
<evidence type="ECO:0008006" key="3">
    <source>
        <dbReference type="Google" id="ProtNLM"/>
    </source>
</evidence>